<evidence type="ECO:0000313" key="2">
    <source>
        <dbReference type="EMBL" id="KXN68044.1"/>
    </source>
</evidence>
<sequence>MKYFWRIVLMLAPIHTTPNQLEAKASIYDPSGTLSKKAGVEPNLEVYYVSLKSYAEATRKVVKKPTKTINKDTTKSNIKETLYEKGSSSDDGKEYWASGAEGQELDRDPNYSLLVDDKNPNAHWKCQGCNYNWTCSAQTCPSSEIVL</sequence>
<evidence type="ECO:0000256" key="1">
    <source>
        <dbReference type="SAM" id="MobiDB-lite"/>
    </source>
</evidence>
<dbReference type="Proteomes" id="UP000070444">
    <property type="component" value="Unassembled WGS sequence"/>
</dbReference>
<feature type="compositionally biased region" description="Basic and acidic residues" evidence="1">
    <location>
        <begin position="80"/>
        <end position="94"/>
    </location>
</feature>
<dbReference type="EMBL" id="KQ964598">
    <property type="protein sequence ID" value="KXN68044.1"/>
    <property type="molecule type" value="Genomic_DNA"/>
</dbReference>
<name>A0A137NZI5_CONC2</name>
<feature type="region of interest" description="Disordered" evidence="1">
    <location>
        <begin position="80"/>
        <end position="103"/>
    </location>
</feature>
<reference evidence="2 3" key="1">
    <citation type="journal article" date="2015" name="Genome Biol. Evol.">
        <title>Phylogenomic analyses indicate that early fungi evolved digesting cell walls of algal ancestors of land plants.</title>
        <authorList>
            <person name="Chang Y."/>
            <person name="Wang S."/>
            <person name="Sekimoto S."/>
            <person name="Aerts A.L."/>
            <person name="Choi C."/>
            <person name="Clum A."/>
            <person name="LaButti K.M."/>
            <person name="Lindquist E.A."/>
            <person name="Yee Ngan C."/>
            <person name="Ohm R.A."/>
            <person name="Salamov A.A."/>
            <person name="Grigoriev I.V."/>
            <person name="Spatafora J.W."/>
            <person name="Berbee M.L."/>
        </authorList>
    </citation>
    <scope>NUCLEOTIDE SEQUENCE [LARGE SCALE GENOMIC DNA]</scope>
    <source>
        <strain evidence="2 3">NRRL 28638</strain>
    </source>
</reference>
<organism evidence="2 3">
    <name type="scientific">Conidiobolus coronatus (strain ATCC 28846 / CBS 209.66 / NRRL 28638)</name>
    <name type="common">Delacroixia coronata</name>
    <dbReference type="NCBI Taxonomy" id="796925"/>
    <lineage>
        <taxon>Eukaryota</taxon>
        <taxon>Fungi</taxon>
        <taxon>Fungi incertae sedis</taxon>
        <taxon>Zoopagomycota</taxon>
        <taxon>Entomophthoromycotina</taxon>
        <taxon>Entomophthoromycetes</taxon>
        <taxon>Entomophthorales</taxon>
        <taxon>Ancylistaceae</taxon>
        <taxon>Conidiobolus</taxon>
    </lineage>
</organism>
<protein>
    <submittedName>
        <fullName evidence="2">Uncharacterized protein</fullName>
    </submittedName>
</protein>
<keyword evidence="3" id="KW-1185">Reference proteome</keyword>
<evidence type="ECO:0000313" key="3">
    <source>
        <dbReference type="Proteomes" id="UP000070444"/>
    </source>
</evidence>
<accession>A0A137NZI5</accession>
<gene>
    <name evidence="2" type="ORF">CONCODRAFT_9769</name>
</gene>
<dbReference type="AlphaFoldDB" id="A0A137NZI5"/>
<proteinExistence type="predicted"/>